<dbReference type="RefSeq" id="WP_200356618.1">
    <property type="nucleotide sequence ID" value="NZ_JAENIL010000030.1"/>
</dbReference>
<name>A0A934VM27_9BACT</name>
<evidence type="ECO:0000256" key="1">
    <source>
        <dbReference type="SAM" id="SignalP"/>
    </source>
</evidence>
<dbReference type="AlphaFoldDB" id="A0A934VM27"/>
<evidence type="ECO:0000313" key="2">
    <source>
        <dbReference type="EMBL" id="MBK1878406.1"/>
    </source>
</evidence>
<proteinExistence type="predicted"/>
<evidence type="ECO:0000313" key="3">
    <source>
        <dbReference type="Proteomes" id="UP000617628"/>
    </source>
</evidence>
<gene>
    <name evidence="2" type="ORF">JIN87_16115</name>
</gene>
<keyword evidence="1" id="KW-0732">Signal</keyword>
<dbReference type="Proteomes" id="UP000617628">
    <property type="component" value="Unassembled WGS sequence"/>
</dbReference>
<comment type="caution">
    <text evidence="2">The sequence shown here is derived from an EMBL/GenBank/DDBJ whole genome shotgun (WGS) entry which is preliminary data.</text>
</comment>
<keyword evidence="3" id="KW-1185">Reference proteome</keyword>
<feature type="signal peptide" evidence="1">
    <location>
        <begin position="1"/>
        <end position="27"/>
    </location>
</feature>
<dbReference type="NCBIfam" id="TIGR02597">
    <property type="entry name" value="TIGR02597 family protein"/>
    <property type="match status" value="1"/>
</dbReference>
<sequence length="344" mass="36341">MKNKVSTFLTRATALALFAAPFCSINAQEVYSATIGAVAIKVPSQSDVMVALPFKQEKAAGGSVSSVDAAVATLGASTLPDGEYGASGHYLYVEDGSLQGRHFDIVSNTPSTVTLDASDLTGLAGANISIRKHWTLDALFPEGVGYHEETEPGRRVVEVVLPEAASEGGGLAVAKIYYFFEDTWREFGKAIDESNDAGGTVVQPGEAFVVRNNGGTDLDYFFFGEVEYGPLAIPLQSSSDVVDNFVAVGRPLGLKIEELGLHTNPSVFGANDRLLVYPNGQQGLLGSDLKPTVYLYASDKWQVEGGDGTNVGGTLIEAGQGIAVRKAADAAGTEYWVNDWSISQ</sequence>
<feature type="chain" id="PRO_5037345077" evidence="1">
    <location>
        <begin position="28"/>
        <end position="344"/>
    </location>
</feature>
<dbReference type="EMBL" id="JAENIL010000030">
    <property type="protein sequence ID" value="MBK1878406.1"/>
    <property type="molecule type" value="Genomic_DNA"/>
</dbReference>
<protein>
    <submittedName>
        <fullName evidence="2">TIGR02597 family protein</fullName>
    </submittedName>
</protein>
<reference evidence="2" key="1">
    <citation type="submission" date="2021-01" db="EMBL/GenBank/DDBJ databases">
        <title>Modified the classification status of verrucomicrobia.</title>
        <authorList>
            <person name="Feng X."/>
        </authorList>
    </citation>
    <scope>NUCLEOTIDE SEQUENCE</scope>
    <source>
        <strain evidence="2">KCTC 13126</strain>
    </source>
</reference>
<organism evidence="2 3">
    <name type="scientific">Pelagicoccus mobilis</name>
    <dbReference type="NCBI Taxonomy" id="415221"/>
    <lineage>
        <taxon>Bacteria</taxon>
        <taxon>Pseudomonadati</taxon>
        <taxon>Verrucomicrobiota</taxon>
        <taxon>Opitutia</taxon>
        <taxon>Puniceicoccales</taxon>
        <taxon>Pelagicoccaceae</taxon>
        <taxon>Pelagicoccus</taxon>
    </lineage>
</organism>
<dbReference type="InterPro" id="IPR019837">
    <property type="entry name" value="CHP02597"/>
</dbReference>
<accession>A0A934VM27</accession>